<keyword evidence="2" id="KW-0472">Membrane</keyword>
<keyword evidence="2" id="KW-1133">Transmembrane helix</keyword>
<comment type="caution">
    <text evidence="3">The sequence shown here is derived from an EMBL/GenBank/DDBJ whole genome shotgun (WGS) entry which is preliminary data.</text>
</comment>
<gene>
    <name evidence="3" type="ORF">OXD698_LOCUS40670</name>
</gene>
<dbReference type="EMBL" id="CAJOAZ010009141">
    <property type="protein sequence ID" value="CAF4197889.1"/>
    <property type="molecule type" value="Genomic_DNA"/>
</dbReference>
<feature type="non-terminal residue" evidence="3">
    <location>
        <position position="75"/>
    </location>
</feature>
<keyword evidence="2" id="KW-0812">Transmembrane</keyword>
<name>A0A820AVD6_9BILA</name>
<evidence type="ECO:0000256" key="2">
    <source>
        <dbReference type="SAM" id="Phobius"/>
    </source>
</evidence>
<feature type="transmembrane region" description="Helical" evidence="2">
    <location>
        <begin position="45"/>
        <end position="68"/>
    </location>
</feature>
<reference evidence="3" key="1">
    <citation type="submission" date="2021-02" db="EMBL/GenBank/DDBJ databases">
        <authorList>
            <person name="Nowell W R."/>
        </authorList>
    </citation>
    <scope>NUCLEOTIDE SEQUENCE</scope>
</reference>
<evidence type="ECO:0000256" key="1">
    <source>
        <dbReference type="SAM" id="MobiDB-lite"/>
    </source>
</evidence>
<dbReference type="Proteomes" id="UP000663844">
    <property type="component" value="Unassembled WGS sequence"/>
</dbReference>
<organism evidence="3 4">
    <name type="scientific">Adineta steineri</name>
    <dbReference type="NCBI Taxonomy" id="433720"/>
    <lineage>
        <taxon>Eukaryota</taxon>
        <taxon>Metazoa</taxon>
        <taxon>Spiralia</taxon>
        <taxon>Gnathifera</taxon>
        <taxon>Rotifera</taxon>
        <taxon>Eurotatoria</taxon>
        <taxon>Bdelloidea</taxon>
        <taxon>Adinetida</taxon>
        <taxon>Adinetidae</taxon>
        <taxon>Adineta</taxon>
    </lineage>
</organism>
<evidence type="ECO:0000313" key="4">
    <source>
        <dbReference type="Proteomes" id="UP000663844"/>
    </source>
</evidence>
<accession>A0A820AVD6</accession>
<evidence type="ECO:0000313" key="3">
    <source>
        <dbReference type="EMBL" id="CAF4197889.1"/>
    </source>
</evidence>
<feature type="region of interest" description="Disordered" evidence="1">
    <location>
        <begin position="1"/>
        <end position="28"/>
    </location>
</feature>
<protein>
    <submittedName>
        <fullName evidence="3">Uncharacterized protein</fullName>
    </submittedName>
</protein>
<dbReference type="AlphaFoldDB" id="A0A820AVD6"/>
<sequence length="75" mass="8537">MTTTTLSIHEGKDSVSSNHPEKDAEEEPTIEEIATLEQTAERIPLAAWLLILCQLFEGFTYFGTYTILQNYIQFP</sequence>
<proteinExistence type="predicted"/>